<dbReference type="SUPFAM" id="SSF101936">
    <property type="entry name" value="DNA-binding pseudobarrel domain"/>
    <property type="match status" value="1"/>
</dbReference>
<evidence type="ECO:0000256" key="1">
    <source>
        <dbReference type="ARBA" id="ARBA00004123"/>
    </source>
</evidence>
<feature type="compositionally biased region" description="Basic and acidic residues" evidence="6">
    <location>
        <begin position="158"/>
        <end position="171"/>
    </location>
</feature>
<name>A0AA89BKF1_9ASTE</name>
<dbReference type="InterPro" id="IPR015300">
    <property type="entry name" value="DNA-bd_pseudobarrel_sf"/>
</dbReference>
<dbReference type="PANTHER" id="PTHR46245:SF3">
    <property type="entry name" value="B3 DOMAIN-CONTAINING TRANSCRIPTION REPRESSOR VAL1"/>
    <property type="match status" value="1"/>
</dbReference>
<comment type="subcellular location">
    <subcellularLocation>
        <location evidence="1">Nucleus</location>
    </subcellularLocation>
</comment>
<gene>
    <name evidence="8" type="ORF">RJ639_028280</name>
</gene>
<dbReference type="PROSITE" id="PS50863">
    <property type="entry name" value="B3"/>
    <property type="match status" value="1"/>
</dbReference>
<dbReference type="InterPro" id="IPR003340">
    <property type="entry name" value="B3_DNA-bd"/>
</dbReference>
<keyword evidence="5" id="KW-0539">Nucleus</keyword>
<evidence type="ECO:0000313" key="9">
    <source>
        <dbReference type="Proteomes" id="UP001188597"/>
    </source>
</evidence>
<feature type="region of interest" description="Disordered" evidence="6">
    <location>
        <begin position="243"/>
        <end position="300"/>
    </location>
</feature>
<evidence type="ECO:0000259" key="7">
    <source>
        <dbReference type="PROSITE" id="PS50863"/>
    </source>
</evidence>
<feature type="compositionally biased region" description="Polar residues" evidence="6">
    <location>
        <begin position="142"/>
        <end position="153"/>
    </location>
</feature>
<dbReference type="CDD" id="cd10017">
    <property type="entry name" value="B3_DNA"/>
    <property type="match status" value="1"/>
</dbReference>
<evidence type="ECO:0000256" key="2">
    <source>
        <dbReference type="ARBA" id="ARBA00023015"/>
    </source>
</evidence>
<feature type="region of interest" description="Disordered" evidence="6">
    <location>
        <begin position="142"/>
        <end position="184"/>
    </location>
</feature>
<feature type="domain" description="TF-B3" evidence="7">
    <location>
        <begin position="330"/>
        <end position="456"/>
    </location>
</feature>
<sequence length="1032" mass="114232">MGSKICMRENCAATTSLPEWKEGWSLKSGGLATLCYQCGSAYENFIFCETFHQEESGWRECKICGKQIHCGCIASKYMHDFLDSGGVGCIRCIRDLETRLVRPVQISSNDIPNGHGTSMVIGDENRVDGDNINKEKLMQLSKSAEENQPSYFPQPQKGDLDSSHGQIKQEENTLPSGEDGTGLLYLSQQCGRSSMSSKPDRGRPSSGIREMYESLAQPSSVFSYNSPLGMTNSVLHFPGGVVEGREKSKVPPMQQGQRARHILPKPPKSGTSTGSQANKGTVSHSQTRVARPPAEGRGRNQLLPRYWPRITDQELQQLSGDLNSTIVPLFEKVLSASDAGRIGRLVLPKACAEVSSYILFLSLLMSLALSPCGSETVQAYFPPISQSEGIPIRVQDIKGKEWTFQFRFWPNNNSRMYVLEGVTPCIQNMQLQAGDTVTFSRIDPGGKLVMGFRRATNSVDMQETFGWRKNETRGGMTNEDLLQRSMLISEKKKTRNIGSKSKRLLMHNEDAMELRITWEDAQELLCPPPSAKPTIVMVENYEFEEYDEPPVFGKRTIFTARASGCGLKLRRGDDGDDYAVEEEVEIGRLKPVGKAEGRGADGGLRWWYERPSVVVVAICCATKAVRVVDGGCGFGFGVVDSGCGFGFRRLVGYSCVREAVRVVDGGSGQRMLKRVYTLDSRFNSSSSAVWKVKLVICPEQLLEVFYRKRFELGWNRNNGLNVIVATNGEDCLRISVSLQNGHVLTIFGIQTGPKQLLQVFCTLIKHIVRWKISSCSAPGEINPKKLENGFRASKDFKKRRITENKLAQECEPSGLDALATAAVLGDNVEDPGEPSIGATTRHPRHRPGCTCIVCIQPPSGKGKHKPTCMCNVCLTVKRRFETLMLRKKKRQSEREAEIAKGKIQIPQKEEVETGSPSEPALLLMNHLENGIKMEVGETSMEHLDLNFNPNRDEDLLLAEGMSLTTLVQAAGLPLEMYLGQNGLPNVDPCILPNCASESERHHPDEGCVESIDAEQEHVLMAEQENKNKGDEG</sequence>
<dbReference type="GO" id="GO:0005634">
    <property type="term" value="C:nucleus"/>
    <property type="evidence" value="ECO:0007669"/>
    <property type="project" value="UniProtKB-SubCell"/>
</dbReference>
<evidence type="ECO:0000313" key="8">
    <source>
        <dbReference type="EMBL" id="KAK3039887.1"/>
    </source>
</evidence>
<evidence type="ECO:0000256" key="5">
    <source>
        <dbReference type="ARBA" id="ARBA00023242"/>
    </source>
</evidence>
<proteinExistence type="predicted"/>
<keyword evidence="2" id="KW-0805">Transcription regulation</keyword>
<evidence type="ECO:0000256" key="4">
    <source>
        <dbReference type="ARBA" id="ARBA00023163"/>
    </source>
</evidence>
<feature type="compositionally biased region" description="Polar residues" evidence="6">
    <location>
        <begin position="269"/>
        <end position="288"/>
    </location>
</feature>
<dbReference type="Pfam" id="PF02362">
    <property type="entry name" value="B3"/>
    <property type="match status" value="1"/>
</dbReference>
<evidence type="ECO:0000256" key="6">
    <source>
        <dbReference type="SAM" id="MobiDB-lite"/>
    </source>
</evidence>
<dbReference type="InterPro" id="IPR057743">
    <property type="entry name" value="Zfn_VAL1-3_N"/>
</dbReference>
<protein>
    <recommendedName>
        <fullName evidence="7">TF-B3 domain-containing protein</fullName>
    </recommendedName>
</protein>
<dbReference type="Pfam" id="PF25813">
    <property type="entry name" value="zf_VAL1_N"/>
    <property type="match status" value="1"/>
</dbReference>
<dbReference type="GO" id="GO:0003677">
    <property type="term" value="F:DNA binding"/>
    <property type="evidence" value="ECO:0007669"/>
    <property type="project" value="UniProtKB-KW"/>
</dbReference>
<dbReference type="AlphaFoldDB" id="A0AA89BKF1"/>
<keyword evidence="4" id="KW-0804">Transcription</keyword>
<evidence type="ECO:0000256" key="3">
    <source>
        <dbReference type="ARBA" id="ARBA00023125"/>
    </source>
</evidence>
<reference evidence="8" key="1">
    <citation type="submission" date="2022-12" db="EMBL/GenBank/DDBJ databases">
        <title>Draft genome assemblies for two species of Escallonia (Escalloniales).</title>
        <authorList>
            <person name="Chanderbali A."/>
            <person name="Dervinis C."/>
            <person name="Anghel I."/>
            <person name="Soltis D."/>
            <person name="Soltis P."/>
            <person name="Zapata F."/>
        </authorList>
    </citation>
    <scope>NUCLEOTIDE SEQUENCE</scope>
    <source>
        <strain evidence="8">UCBG64.0493</strain>
        <tissue evidence="8">Leaf</tissue>
    </source>
</reference>
<dbReference type="PANTHER" id="PTHR46245">
    <property type="entry name" value="B3 DOMAIN-CONTAINING PROTEIN OS07G0563300"/>
    <property type="match status" value="1"/>
</dbReference>
<dbReference type="Proteomes" id="UP001188597">
    <property type="component" value="Unassembled WGS sequence"/>
</dbReference>
<accession>A0AA89BKF1</accession>
<organism evidence="8 9">
    <name type="scientific">Escallonia herrerae</name>
    <dbReference type="NCBI Taxonomy" id="1293975"/>
    <lineage>
        <taxon>Eukaryota</taxon>
        <taxon>Viridiplantae</taxon>
        <taxon>Streptophyta</taxon>
        <taxon>Embryophyta</taxon>
        <taxon>Tracheophyta</taxon>
        <taxon>Spermatophyta</taxon>
        <taxon>Magnoliopsida</taxon>
        <taxon>eudicotyledons</taxon>
        <taxon>Gunneridae</taxon>
        <taxon>Pentapetalae</taxon>
        <taxon>asterids</taxon>
        <taxon>campanulids</taxon>
        <taxon>Escalloniales</taxon>
        <taxon>Escalloniaceae</taxon>
        <taxon>Escallonia</taxon>
    </lineage>
</organism>
<dbReference type="EMBL" id="JAVXUP010000068">
    <property type="protein sequence ID" value="KAK3039887.1"/>
    <property type="molecule type" value="Genomic_DNA"/>
</dbReference>
<comment type="caution">
    <text evidence="8">The sequence shown here is derived from an EMBL/GenBank/DDBJ whole genome shotgun (WGS) entry which is preliminary data.</text>
</comment>
<dbReference type="SMART" id="SM01019">
    <property type="entry name" value="B3"/>
    <property type="match status" value="1"/>
</dbReference>
<keyword evidence="3" id="KW-0238">DNA-binding</keyword>
<keyword evidence="9" id="KW-1185">Reference proteome</keyword>
<dbReference type="Gene3D" id="2.40.330.10">
    <property type="entry name" value="DNA-binding pseudobarrel domain"/>
    <property type="match status" value="1"/>
</dbReference>
<feature type="region of interest" description="Disordered" evidence="6">
    <location>
        <begin position="108"/>
        <end position="128"/>
    </location>
</feature>